<sequence length="95" mass="10532">MTMSNTELLTNLHIIFQGMNADGQISIQRAVDKAGKEFAMGLGYRRSSPLASLNYNFSFSDPPTWFLPSKLNSGHLDFIPEDGAIKVGRHQGDLF</sequence>
<reference evidence="1 2" key="1">
    <citation type="journal article" date="2019" name="G3 (Bethesda)">
        <title>Sequencing of a Wild Apple (Malus baccata) Genome Unravels the Differences Between Cultivated and Wild Apple Species Regarding Disease Resistance and Cold Tolerance.</title>
        <authorList>
            <person name="Chen X."/>
        </authorList>
    </citation>
    <scope>NUCLEOTIDE SEQUENCE [LARGE SCALE GENOMIC DNA]</scope>
    <source>
        <strain evidence="2">cv. Shandingzi</strain>
        <tissue evidence="1">Leaves</tissue>
    </source>
</reference>
<keyword evidence="2" id="KW-1185">Reference proteome</keyword>
<evidence type="ECO:0000313" key="2">
    <source>
        <dbReference type="Proteomes" id="UP000315295"/>
    </source>
</evidence>
<dbReference type="Proteomes" id="UP000315295">
    <property type="component" value="Unassembled WGS sequence"/>
</dbReference>
<organism evidence="1 2">
    <name type="scientific">Malus baccata</name>
    <name type="common">Siberian crab apple</name>
    <name type="synonym">Pyrus baccata</name>
    <dbReference type="NCBI Taxonomy" id="106549"/>
    <lineage>
        <taxon>Eukaryota</taxon>
        <taxon>Viridiplantae</taxon>
        <taxon>Streptophyta</taxon>
        <taxon>Embryophyta</taxon>
        <taxon>Tracheophyta</taxon>
        <taxon>Spermatophyta</taxon>
        <taxon>Magnoliopsida</taxon>
        <taxon>eudicotyledons</taxon>
        <taxon>Gunneridae</taxon>
        <taxon>Pentapetalae</taxon>
        <taxon>rosids</taxon>
        <taxon>fabids</taxon>
        <taxon>Rosales</taxon>
        <taxon>Rosaceae</taxon>
        <taxon>Amygdaloideae</taxon>
        <taxon>Maleae</taxon>
        <taxon>Malus</taxon>
    </lineage>
</organism>
<protein>
    <submittedName>
        <fullName evidence="1">Uncharacterized protein</fullName>
    </submittedName>
</protein>
<dbReference type="EMBL" id="VIEB01000402">
    <property type="protein sequence ID" value="TQD92070.1"/>
    <property type="molecule type" value="Genomic_DNA"/>
</dbReference>
<proteinExistence type="predicted"/>
<dbReference type="AlphaFoldDB" id="A0A540LZY4"/>
<evidence type="ECO:0000313" key="1">
    <source>
        <dbReference type="EMBL" id="TQD92070.1"/>
    </source>
</evidence>
<name>A0A540LZY4_MALBA</name>
<gene>
    <name evidence="1" type="ORF">C1H46_022349</name>
</gene>
<accession>A0A540LZY4</accession>
<comment type="caution">
    <text evidence="1">The sequence shown here is derived from an EMBL/GenBank/DDBJ whole genome shotgun (WGS) entry which is preliminary data.</text>
</comment>